<dbReference type="RefSeq" id="WP_263514308.1">
    <property type="nucleotide sequence ID" value="NZ_CP099556.1"/>
</dbReference>
<keyword evidence="1" id="KW-0812">Transmembrane</keyword>
<dbReference type="AlphaFoldDB" id="A0AA46NUR9"/>
<evidence type="ECO:0000313" key="3">
    <source>
        <dbReference type="Proteomes" id="UP001164100"/>
    </source>
</evidence>
<dbReference type="Pfam" id="PF06195">
    <property type="entry name" value="DUF996"/>
    <property type="match status" value="1"/>
</dbReference>
<feature type="transmembrane region" description="Helical" evidence="1">
    <location>
        <begin position="217"/>
        <end position="246"/>
    </location>
</feature>
<name>A0AA46NUR9_9BACT</name>
<keyword evidence="1" id="KW-1133">Transmembrane helix</keyword>
<keyword evidence="1" id="KW-0472">Membrane</keyword>
<feature type="transmembrane region" description="Helical" evidence="1">
    <location>
        <begin position="167"/>
        <end position="192"/>
    </location>
</feature>
<organism evidence="2 3">
    <name type="scientific">Aliarcobacter cryaerophilus</name>
    <dbReference type="NCBI Taxonomy" id="28198"/>
    <lineage>
        <taxon>Bacteria</taxon>
        <taxon>Pseudomonadati</taxon>
        <taxon>Campylobacterota</taxon>
        <taxon>Epsilonproteobacteria</taxon>
        <taxon>Campylobacterales</taxon>
        <taxon>Arcobacteraceae</taxon>
        <taxon>Aliarcobacter</taxon>
    </lineage>
</organism>
<feature type="transmembrane region" description="Helical" evidence="1">
    <location>
        <begin position="132"/>
        <end position="155"/>
    </location>
</feature>
<dbReference type="InterPro" id="IPR010397">
    <property type="entry name" value="DUF996"/>
</dbReference>
<dbReference type="EMBL" id="CP099556">
    <property type="protein sequence ID" value="UYF42823.1"/>
    <property type="molecule type" value="Genomic_DNA"/>
</dbReference>
<proteinExistence type="predicted"/>
<gene>
    <name evidence="2" type="ORF">NGX11_07900</name>
</gene>
<evidence type="ECO:0000313" key="2">
    <source>
        <dbReference type="EMBL" id="UYF42823.1"/>
    </source>
</evidence>
<dbReference type="Proteomes" id="UP001164100">
    <property type="component" value="Chromosome"/>
</dbReference>
<protein>
    <submittedName>
        <fullName evidence="2">DUF996 domain-containing protein</fullName>
    </submittedName>
</protein>
<accession>A0AA46NUR9</accession>
<sequence length="251" mass="27327">MKGKILDYNIQESTGIISGDDGQRYSFSNSEWKSSESPKANQNVDFEIDGNEAKAIYLVKSQIPDFATSLNIEGSEARKGAIFGAIGSGLTFFTIIPFIGFLFGFIGVILEIFGIKKLSDNAKNDRDIFKNYIFGVIFLLVGTVLMGIIMGAGLVGSMASMDMNSNFGAGVGIGTMIFGFVVYIIFGILSIIKFYKALNSIGIEYNVPLMQLVAKGYIVGIVLVPLFGLGYLILFVAFIAKIFAYLKIEKQ</sequence>
<feature type="transmembrane region" description="Helical" evidence="1">
    <location>
        <begin position="81"/>
        <end position="112"/>
    </location>
</feature>
<evidence type="ECO:0000256" key="1">
    <source>
        <dbReference type="SAM" id="Phobius"/>
    </source>
</evidence>
<reference evidence="2" key="1">
    <citation type="journal article" date="2022" name="Front. Microbiol.">
        <title>Species classification and novel plasmid identifications in Arcobacter cryaerophilus and Arcobacter cryaerophilus-like organisms.</title>
        <authorList>
            <person name="Zhou G."/>
            <person name="Wang M."/>
            <person name="Wang H."/>
            <person name="Chen X."/>
            <person name="Gu Y."/>
            <person name="Shao Z."/>
            <person name="Zhang J."/>
            <person name="Zhang M."/>
        </authorList>
    </citation>
    <scope>NUCLEOTIDE SEQUENCE</scope>
    <source>
        <strain evidence="2">ICDCAC48</strain>
    </source>
</reference>